<sequence length="88" mass="10213">MNNDDEISNFQPELNIKLNLQDCFAYSSNNADGNVLMDDDNHVFADVDDNDDDDDDYNSNAIHRIGIDVCNKSNNRHQQQQQQRRQHC</sequence>
<dbReference type="EMBL" id="MUJZ01071295">
    <property type="protein sequence ID" value="OTF69290.1"/>
    <property type="molecule type" value="Genomic_DNA"/>
</dbReference>
<name>A0A1Y3ALH1_EURMA</name>
<evidence type="ECO:0000313" key="2">
    <source>
        <dbReference type="Proteomes" id="UP000194236"/>
    </source>
</evidence>
<comment type="caution">
    <text evidence="1">The sequence shown here is derived from an EMBL/GenBank/DDBJ whole genome shotgun (WGS) entry which is preliminary data.</text>
</comment>
<accession>A0A1Y3ALH1</accession>
<dbReference type="AlphaFoldDB" id="A0A1Y3ALH1"/>
<gene>
    <name evidence="1" type="ORF">BLA29_014413</name>
</gene>
<organism evidence="1 2">
    <name type="scientific">Euroglyphus maynei</name>
    <name type="common">Mayne's house dust mite</name>
    <dbReference type="NCBI Taxonomy" id="6958"/>
    <lineage>
        <taxon>Eukaryota</taxon>
        <taxon>Metazoa</taxon>
        <taxon>Ecdysozoa</taxon>
        <taxon>Arthropoda</taxon>
        <taxon>Chelicerata</taxon>
        <taxon>Arachnida</taxon>
        <taxon>Acari</taxon>
        <taxon>Acariformes</taxon>
        <taxon>Sarcoptiformes</taxon>
        <taxon>Astigmata</taxon>
        <taxon>Psoroptidia</taxon>
        <taxon>Analgoidea</taxon>
        <taxon>Pyroglyphidae</taxon>
        <taxon>Pyroglyphinae</taxon>
        <taxon>Euroglyphus</taxon>
    </lineage>
</organism>
<dbReference type="Proteomes" id="UP000194236">
    <property type="component" value="Unassembled WGS sequence"/>
</dbReference>
<proteinExistence type="predicted"/>
<feature type="non-terminal residue" evidence="1">
    <location>
        <position position="88"/>
    </location>
</feature>
<keyword evidence="2" id="KW-1185">Reference proteome</keyword>
<evidence type="ECO:0000313" key="1">
    <source>
        <dbReference type="EMBL" id="OTF69290.1"/>
    </source>
</evidence>
<reference evidence="1 2" key="1">
    <citation type="submission" date="2017-03" db="EMBL/GenBank/DDBJ databases">
        <title>Genome Survey of Euroglyphus maynei.</title>
        <authorList>
            <person name="Arlian L.G."/>
            <person name="Morgan M.S."/>
            <person name="Rider S.D."/>
        </authorList>
    </citation>
    <scope>NUCLEOTIDE SEQUENCE [LARGE SCALE GENOMIC DNA]</scope>
    <source>
        <strain evidence="1">Arlian Lab</strain>
        <tissue evidence="1">Whole body</tissue>
    </source>
</reference>
<protein>
    <submittedName>
        <fullName evidence="1">Uncharacterized protein</fullName>
    </submittedName>
</protein>